<feature type="compositionally biased region" description="Polar residues" evidence="8">
    <location>
        <begin position="419"/>
        <end position="432"/>
    </location>
</feature>
<dbReference type="Gene3D" id="3.40.50.10330">
    <property type="entry name" value="Probable inorganic polyphosphate/atp-NAD kinase, domain 1"/>
    <property type="match status" value="1"/>
</dbReference>
<proteinExistence type="inferred from homology"/>
<dbReference type="GO" id="GO:0004143">
    <property type="term" value="F:ATP-dependent diacylglycerol kinase activity"/>
    <property type="evidence" value="ECO:0007669"/>
    <property type="project" value="UniProtKB-EC"/>
</dbReference>
<dbReference type="InterPro" id="IPR037607">
    <property type="entry name" value="DGK"/>
</dbReference>
<keyword evidence="5 7" id="KW-0418">Kinase</keyword>
<gene>
    <name evidence="10" type="primary">LOC114341514</name>
</gene>
<dbReference type="Pfam" id="PF23578">
    <property type="entry name" value="DGKI"/>
    <property type="match status" value="1"/>
</dbReference>
<dbReference type="GO" id="GO:0005524">
    <property type="term" value="F:ATP binding"/>
    <property type="evidence" value="ECO:0007669"/>
    <property type="project" value="UniProtKB-KW"/>
</dbReference>
<dbReference type="InterPro" id="IPR000756">
    <property type="entry name" value="Diacylglycerol_kin_accessory"/>
</dbReference>
<dbReference type="PROSITE" id="PS50146">
    <property type="entry name" value="DAGK"/>
    <property type="match status" value="1"/>
</dbReference>
<sequence>MGLELFKKVPNLRVLACGGDGTVGWVLSVIDQIGISPAPAVGVLPLGTGNDLARALGWGGGYTDEPISKILSNISQSDIVNLDRWSLDVEKNKDAPPPASNEPVGKESLPLNVVNNYYSLGVDAHIALEFHEAREAHPEKFNSRLRNKMFYGQMGGKDLLKRKWKDLADFVILECDGQNITQKLKELRVHAIVFLNISSYGGGTHPWNRSMGTHEPNTDDGLIEVVGLTTYQLPLLQAGGHGTCITQCRSAKITTSKTIPMQVDGEACKLGPSIITLSHLNKAPMLAKRKFGKPVPIQTALDNLNVGVNKLTMSDYEQHHYDKDLLAQAAINIGKIEVSPGSDLEQVRAMINTMLEENKDKQMMCSDWCFIDSCTAERFFRIDKAQESLHYVVDICSENLYILECGDETVPPTPEDETANPSPTSNHQTSYNIPEMRIR</sequence>
<evidence type="ECO:0000256" key="8">
    <source>
        <dbReference type="SAM" id="MobiDB-lite"/>
    </source>
</evidence>
<protein>
    <recommendedName>
        <fullName evidence="7">Diacylglycerol kinase</fullName>
        <shortName evidence="7">DAG kinase</shortName>
        <ecNumber evidence="7">2.7.1.107</ecNumber>
    </recommendedName>
</protein>
<evidence type="ECO:0000256" key="7">
    <source>
        <dbReference type="RuleBase" id="RU361128"/>
    </source>
</evidence>
<evidence type="ECO:0000256" key="2">
    <source>
        <dbReference type="ARBA" id="ARBA00009280"/>
    </source>
</evidence>
<name>A0A6P7GEV6_DIAVI</name>
<dbReference type="InterPro" id="IPR016064">
    <property type="entry name" value="NAD/diacylglycerol_kinase_sf"/>
</dbReference>
<dbReference type="Pfam" id="PF00609">
    <property type="entry name" value="DAGK_acc"/>
    <property type="match status" value="1"/>
</dbReference>
<evidence type="ECO:0000256" key="5">
    <source>
        <dbReference type="ARBA" id="ARBA00022777"/>
    </source>
</evidence>
<dbReference type="PANTHER" id="PTHR11255">
    <property type="entry name" value="DIACYLGLYCEROL KINASE"/>
    <property type="match status" value="1"/>
</dbReference>
<dbReference type="SUPFAM" id="SSF111331">
    <property type="entry name" value="NAD kinase/diacylglycerol kinase-like"/>
    <property type="match status" value="1"/>
</dbReference>
<keyword evidence="4 7" id="KW-0547">Nucleotide-binding</keyword>
<dbReference type="GO" id="GO:0005886">
    <property type="term" value="C:plasma membrane"/>
    <property type="evidence" value="ECO:0007669"/>
    <property type="project" value="TreeGrafter"/>
</dbReference>
<dbReference type="SMART" id="SM00046">
    <property type="entry name" value="DAGKc"/>
    <property type="match status" value="1"/>
</dbReference>
<evidence type="ECO:0000259" key="9">
    <source>
        <dbReference type="PROSITE" id="PS50146"/>
    </source>
</evidence>
<dbReference type="SMART" id="SM00045">
    <property type="entry name" value="DAGKa"/>
    <property type="match status" value="1"/>
</dbReference>
<dbReference type="EC" id="2.7.1.107" evidence="7"/>
<feature type="domain" description="DAGKc" evidence="9">
    <location>
        <begin position="1"/>
        <end position="91"/>
    </location>
</feature>
<dbReference type="Gene3D" id="2.60.200.40">
    <property type="match status" value="1"/>
</dbReference>
<evidence type="ECO:0000313" key="10">
    <source>
        <dbReference type="RefSeq" id="XP_028148116.1"/>
    </source>
</evidence>
<comment type="similarity">
    <text evidence="2 7">Belongs to the eukaryotic diacylglycerol kinase family.</text>
</comment>
<dbReference type="GO" id="GO:0007200">
    <property type="term" value="P:phospholipase C-activating G protein-coupled receptor signaling pathway"/>
    <property type="evidence" value="ECO:0007669"/>
    <property type="project" value="InterPro"/>
</dbReference>
<dbReference type="InParanoid" id="A0A6P7GEV6"/>
<evidence type="ECO:0000256" key="3">
    <source>
        <dbReference type="ARBA" id="ARBA00022679"/>
    </source>
</evidence>
<dbReference type="RefSeq" id="XP_028148116.1">
    <property type="nucleotide sequence ID" value="XM_028292315.1"/>
</dbReference>
<dbReference type="InterPro" id="IPR001206">
    <property type="entry name" value="Diacylglycerol_kinase_cat_dom"/>
</dbReference>
<reference evidence="10" key="1">
    <citation type="submission" date="2025-08" db="UniProtKB">
        <authorList>
            <consortium name="RefSeq"/>
        </authorList>
    </citation>
    <scope>IDENTIFICATION</scope>
    <source>
        <tissue evidence="10">Whole insect</tissue>
    </source>
</reference>
<comment type="catalytic activity">
    <reaction evidence="1 7">
        <text>a 1,2-diacyl-sn-glycerol + ATP = a 1,2-diacyl-sn-glycero-3-phosphate + ADP + H(+)</text>
        <dbReference type="Rhea" id="RHEA:10272"/>
        <dbReference type="ChEBI" id="CHEBI:15378"/>
        <dbReference type="ChEBI" id="CHEBI:17815"/>
        <dbReference type="ChEBI" id="CHEBI:30616"/>
        <dbReference type="ChEBI" id="CHEBI:58608"/>
        <dbReference type="ChEBI" id="CHEBI:456216"/>
        <dbReference type="EC" id="2.7.1.107"/>
    </reaction>
</comment>
<organism evidence="10">
    <name type="scientific">Diabrotica virgifera virgifera</name>
    <name type="common">western corn rootworm</name>
    <dbReference type="NCBI Taxonomy" id="50390"/>
    <lineage>
        <taxon>Eukaryota</taxon>
        <taxon>Metazoa</taxon>
        <taxon>Ecdysozoa</taxon>
        <taxon>Arthropoda</taxon>
        <taxon>Hexapoda</taxon>
        <taxon>Insecta</taxon>
        <taxon>Pterygota</taxon>
        <taxon>Neoptera</taxon>
        <taxon>Endopterygota</taxon>
        <taxon>Coleoptera</taxon>
        <taxon>Polyphaga</taxon>
        <taxon>Cucujiformia</taxon>
        <taxon>Chrysomeloidea</taxon>
        <taxon>Chrysomelidae</taxon>
        <taxon>Galerucinae</taxon>
        <taxon>Diabroticina</taxon>
        <taxon>Diabroticites</taxon>
        <taxon>Diabrotica</taxon>
    </lineage>
</organism>
<keyword evidence="3 7" id="KW-0808">Transferase</keyword>
<evidence type="ECO:0000256" key="6">
    <source>
        <dbReference type="ARBA" id="ARBA00022840"/>
    </source>
</evidence>
<dbReference type="AlphaFoldDB" id="A0A6P7GEV6"/>
<dbReference type="FunFam" id="2.60.200.40:FF:000012">
    <property type="entry name" value="Diacylglycerol kinase"/>
    <property type="match status" value="1"/>
</dbReference>
<dbReference type="InterPro" id="IPR056383">
    <property type="entry name" value="DGKI-like_dom"/>
</dbReference>
<feature type="region of interest" description="Disordered" evidence="8">
    <location>
        <begin position="407"/>
        <end position="439"/>
    </location>
</feature>
<keyword evidence="6 7" id="KW-0067">ATP-binding</keyword>
<accession>A0A6P7GEV6</accession>
<dbReference type="InterPro" id="IPR017438">
    <property type="entry name" value="ATP-NAD_kinase_N"/>
</dbReference>
<dbReference type="Pfam" id="PF00781">
    <property type="entry name" value="DAGK_cat"/>
    <property type="match status" value="1"/>
</dbReference>
<evidence type="ECO:0000256" key="1">
    <source>
        <dbReference type="ARBA" id="ARBA00001383"/>
    </source>
</evidence>
<dbReference type="PANTHER" id="PTHR11255:SF80">
    <property type="entry name" value="EYE-SPECIFIC DIACYLGLYCEROL KINASE"/>
    <property type="match status" value="1"/>
</dbReference>
<evidence type="ECO:0000256" key="4">
    <source>
        <dbReference type="ARBA" id="ARBA00022741"/>
    </source>
</evidence>